<evidence type="ECO:0000256" key="5">
    <source>
        <dbReference type="ARBA" id="ARBA00047754"/>
    </source>
</evidence>
<evidence type="ECO:0000259" key="6">
    <source>
        <dbReference type="Pfam" id="PF12637"/>
    </source>
</evidence>
<dbReference type="Pfam" id="PF12637">
    <property type="entry name" value="TSCPD"/>
    <property type="match status" value="1"/>
</dbReference>
<dbReference type="NCBIfam" id="TIGR03905">
    <property type="entry name" value="TIGR03905_4_Cys"/>
    <property type="match status" value="1"/>
</dbReference>
<keyword evidence="4" id="KW-0547">Nucleotide-binding</keyword>
<accession>A0A173XDK3</accession>
<dbReference type="InterPro" id="IPR023806">
    <property type="entry name" value="CHP03905"/>
</dbReference>
<feature type="domain" description="TSCPD" evidence="6">
    <location>
        <begin position="5"/>
        <end position="79"/>
    </location>
</feature>
<evidence type="ECO:0000256" key="4">
    <source>
        <dbReference type="ARBA" id="ARBA00022741"/>
    </source>
</evidence>
<evidence type="ECO:0000313" key="7">
    <source>
        <dbReference type="EMBL" id="CUN49861.1"/>
    </source>
</evidence>
<dbReference type="EC" id="1.17.4.1" evidence="2"/>
<comment type="catalytic activity">
    <reaction evidence="5">
        <text>a 2'-deoxyribonucleoside 5'-diphosphate + [thioredoxin]-disulfide + H2O = a ribonucleoside 5'-diphosphate + [thioredoxin]-dithiol</text>
        <dbReference type="Rhea" id="RHEA:23252"/>
        <dbReference type="Rhea" id="RHEA-COMP:10698"/>
        <dbReference type="Rhea" id="RHEA-COMP:10700"/>
        <dbReference type="ChEBI" id="CHEBI:15377"/>
        <dbReference type="ChEBI" id="CHEBI:29950"/>
        <dbReference type="ChEBI" id="CHEBI:50058"/>
        <dbReference type="ChEBI" id="CHEBI:57930"/>
        <dbReference type="ChEBI" id="CHEBI:73316"/>
        <dbReference type="EC" id="1.17.4.1"/>
    </reaction>
</comment>
<evidence type="ECO:0000256" key="1">
    <source>
        <dbReference type="ARBA" id="ARBA00007405"/>
    </source>
</evidence>
<dbReference type="AlphaFoldDB" id="A0A173XDK3"/>
<keyword evidence="8" id="KW-1185">Reference proteome</keyword>
<dbReference type="STRING" id="187979.ERS852385_00591"/>
<dbReference type="OrthoDB" id="9801525at2"/>
<dbReference type="Proteomes" id="UP000095546">
    <property type="component" value="Unassembled WGS sequence"/>
</dbReference>
<dbReference type="GO" id="GO:0071897">
    <property type="term" value="P:DNA biosynthetic process"/>
    <property type="evidence" value="ECO:0007669"/>
    <property type="project" value="UniProtKB-KW"/>
</dbReference>
<proteinExistence type="inferred from homology"/>
<dbReference type="EMBL" id="CYYU01000002">
    <property type="protein sequence ID" value="CUN49861.1"/>
    <property type="molecule type" value="Genomic_DNA"/>
</dbReference>
<evidence type="ECO:0000256" key="2">
    <source>
        <dbReference type="ARBA" id="ARBA00012274"/>
    </source>
</evidence>
<evidence type="ECO:0000256" key="3">
    <source>
        <dbReference type="ARBA" id="ARBA00022634"/>
    </source>
</evidence>
<dbReference type="GO" id="GO:0000166">
    <property type="term" value="F:nucleotide binding"/>
    <property type="evidence" value="ECO:0007669"/>
    <property type="project" value="UniProtKB-KW"/>
</dbReference>
<protein>
    <recommendedName>
        <fullName evidence="2">ribonucleoside-diphosphate reductase</fullName>
        <ecNumber evidence="2">1.17.4.1</ecNumber>
    </recommendedName>
</protein>
<gene>
    <name evidence="7" type="ORF">ERS852385_00591</name>
</gene>
<comment type="similarity">
    <text evidence="1">Belongs to the ribonucleoside diphosphate reductase class-2 family.</text>
</comment>
<dbReference type="GeneID" id="83708923"/>
<name>A0A173XDK3_9FIRM</name>
<evidence type="ECO:0000313" key="8">
    <source>
        <dbReference type="Proteomes" id="UP000095546"/>
    </source>
</evidence>
<organism evidence="7 8">
    <name type="scientific">Mitsuokella jalaludinii</name>
    <dbReference type="NCBI Taxonomy" id="187979"/>
    <lineage>
        <taxon>Bacteria</taxon>
        <taxon>Bacillati</taxon>
        <taxon>Bacillota</taxon>
        <taxon>Negativicutes</taxon>
        <taxon>Selenomonadales</taxon>
        <taxon>Selenomonadaceae</taxon>
        <taxon>Mitsuokella</taxon>
    </lineage>
</organism>
<dbReference type="eggNOG" id="ENOG5032YE7">
    <property type="taxonomic scope" value="Bacteria"/>
</dbReference>
<dbReference type="InterPro" id="IPR024434">
    <property type="entry name" value="TSCPD_dom"/>
</dbReference>
<keyword evidence="3" id="KW-0237">DNA synthesis</keyword>
<dbReference type="RefSeq" id="WP_036376839.1">
    <property type="nucleotide sequence ID" value="NZ_CABIWZ010000002.1"/>
</dbReference>
<dbReference type="GO" id="GO:0004748">
    <property type="term" value="F:ribonucleoside-diphosphate reductase activity, thioredoxin disulfide as acceptor"/>
    <property type="evidence" value="ECO:0007669"/>
    <property type="project" value="UniProtKB-EC"/>
</dbReference>
<sequence length="85" mass="8664">MKSYSFTPQGVCAKRITFAIGDDGKLHDVHFVGGCPGNLSAISKLLEGADPKDTAALLQGNDCGGRGTSCADQLAIALNGALGKQ</sequence>
<reference evidence="7 8" key="1">
    <citation type="submission" date="2015-09" db="EMBL/GenBank/DDBJ databases">
        <authorList>
            <consortium name="Pathogen Informatics"/>
        </authorList>
    </citation>
    <scope>NUCLEOTIDE SEQUENCE [LARGE SCALE GENOMIC DNA]</scope>
    <source>
        <strain evidence="7 8">2789STDY5608828</strain>
    </source>
</reference>